<evidence type="ECO:0000256" key="1">
    <source>
        <dbReference type="SAM" id="SignalP"/>
    </source>
</evidence>
<sequence>MMKLLRKQMLLCSILFLVFTLSACSAIGQTDENNLTDSATSAEKTVSVVRGTITPTVSTQTTIVPAVPFIISSPENGIFNTAVELEEKITAGQIIGTVNGKELKSPVDGTITSIAPSNESVPSNYPVAIVHYTGFALNVEADNFLSTLPEYAELKAKFQVYDGVGPTDMIAVVSPAADENAFTGIVPQEGILQCLISQTVDVKSGQSATVVITATTRNDVLILPLSVIAGRQGTGLVTVITPNGERVETKVTLGVTDGANIEILSGLEEGDVVSATPPNLDPRGI</sequence>
<accession>A0A2U2EDX0</accession>
<dbReference type="GO" id="GO:0015562">
    <property type="term" value="F:efflux transmembrane transporter activity"/>
    <property type="evidence" value="ECO:0007669"/>
    <property type="project" value="TreeGrafter"/>
</dbReference>
<dbReference type="EMBL" id="JRFS01000037">
    <property type="protein sequence ID" value="PWE82668.1"/>
    <property type="molecule type" value="Genomic_DNA"/>
</dbReference>
<reference evidence="4 6" key="2">
    <citation type="submission" date="2018-08" db="EMBL/GenBank/DDBJ databases">
        <title>A genome reference for cultivated species of the human gut microbiota.</title>
        <authorList>
            <person name="Zou Y."/>
            <person name="Xue W."/>
            <person name="Luo G."/>
        </authorList>
    </citation>
    <scope>NUCLEOTIDE SEQUENCE [LARGE SCALE GENOMIC DNA]</scope>
    <source>
        <strain evidence="4 6">AM44-1AT</strain>
    </source>
</reference>
<feature type="signal peptide" evidence="1">
    <location>
        <begin position="1"/>
        <end position="25"/>
    </location>
</feature>
<dbReference type="Proteomes" id="UP000286341">
    <property type="component" value="Unassembled WGS sequence"/>
</dbReference>
<dbReference type="PANTHER" id="PTHR30469">
    <property type="entry name" value="MULTIDRUG RESISTANCE PROTEIN MDTA"/>
    <property type="match status" value="1"/>
</dbReference>
<proteinExistence type="predicted"/>
<comment type="caution">
    <text evidence="3">The sequence shown here is derived from an EMBL/GenBank/DDBJ whole genome shotgun (WGS) entry which is preliminary data.</text>
</comment>
<evidence type="ECO:0008006" key="7">
    <source>
        <dbReference type="Google" id="ProtNLM"/>
    </source>
</evidence>
<dbReference type="PROSITE" id="PS51257">
    <property type="entry name" value="PROKAR_LIPOPROTEIN"/>
    <property type="match status" value="1"/>
</dbReference>
<dbReference type="GeneID" id="75079497"/>
<evidence type="ECO:0000313" key="5">
    <source>
        <dbReference type="Proteomes" id="UP000245905"/>
    </source>
</evidence>
<dbReference type="EMBL" id="QSFB01000033">
    <property type="protein sequence ID" value="RHA09089.1"/>
    <property type="molecule type" value="Genomic_DNA"/>
</dbReference>
<evidence type="ECO:0000313" key="6">
    <source>
        <dbReference type="Proteomes" id="UP000286341"/>
    </source>
</evidence>
<dbReference type="Gene3D" id="2.40.420.20">
    <property type="match status" value="1"/>
</dbReference>
<dbReference type="EMBL" id="JAAIMP010000009">
    <property type="protein sequence ID" value="NSC77236.1"/>
    <property type="molecule type" value="Genomic_DNA"/>
</dbReference>
<name>A0A2U2EDX0_9FIRM</name>
<dbReference type="GO" id="GO:1990281">
    <property type="term" value="C:efflux pump complex"/>
    <property type="evidence" value="ECO:0007669"/>
    <property type="project" value="TreeGrafter"/>
</dbReference>
<reference evidence="2" key="3">
    <citation type="journal article" date="2020" name="Cell Host Microbe">
        <title>Functional and Genomic Variation between Human-Derived Isolates of Lachnospiraceae Reveals Inter- and Intra-Species Diversity.</title>
        <authorList>
            <person name="Sorbara M.T."/>
            <person name="Littmann E.R."/>
            <person name="Fontana E."/>
            <person name="Moody T.U."/>
            <person name="Kohout C.E."/>
            <person name="Gjonbalaj M."/>
            <person name="Eaton V."/>
            <person name="Seok R."/>
            <person name="Leiner I.M."/>
            <person name="Pamer E.G."/>
        </authorList>
    </citation>
    <scope>NUCLEOTIDE SEQUENCE</scope>
    <source>
        <strain evidence="2">MSK.16.45</strain>
    </source>
</reference>
<keyword evidence="1" id="KW-0732">Signal</keyword>
<gene>
    <name evidence="4" type="ORF">DW948_14505</name>
    <name evidence="2" type="ORF">G4312_08085</name>
    <name evidence="3" type="ORF">LD38_14535</name>
</gene>
<evidence type="ECO:0000313" key="4">
    <source>
        <dbReference type="EMBL" id="RHA09089.1"/>
    </source>
</evidence>
<feature type="chain" id="PRO_5042700007" description="Efflux RND transporter periplasmic adaptor subunit" evidence="1">
    <location>
        <begin position="26"/>
        <end position="285"/>
    </location>
</feature>
<reference evidence="3 5" key="1">
    <citation type="submission" date="2014-09" db="EMBL/GenBank/DDBJ databases">
        <title>Butyrate-producing bacteria isolated from human gut.</title>
        <authorList>
            <person name="Zhang Q."/>
            <person name="Zhao L."/>
        </authorList>
    </citation>
    <scope>NUCLEOTIDE SEQUENCE [LARGE SCALE GENOMIC DNA]</scope>
    <source>
        <strain evidence="3 5">R22</strain>
    </source>
</reference>
<dbReference type="AlphaFoldDB" id="A0A2U2EDX0"/>
<organism evidence="3 5">
    <name type="scientific">Agathobacter rectalis</name>
    <dbReference type="NCBI Taxonomy" id="39491"/>
    <lineage>
        <taxon>Bacteria</taxon>
        <taxon>Bacillati</taxon>
        <taxon>Bacillota</taxon>
        <taxon>Clostridia</taxon>
        <taxon>Lachnospirales</taxon>
        <taxon>Lachnospiraceae</taxon>
        <taxon>Agathobacter</taxon>
    </lineage>
</organism>
<dbReference type="Proteomes" id="UP000245905">
    <property type="component" value="Unassembled WGS sequence"/>
</dbReference>
<evidence type="ECO:0000313" key="2">
    <source>
        <dbReference type="EMBL" id="NSC77236.1"/>
    </source>
</evidence>
<protein>
    <recommendedName>
        <fullName evidence="7">Efflux RND transporter periplasmic adaptor subunit</fullName>
    </recommendedName>
</protein>
<evidence type="ECO:0000313" key="3">
    <source>
        <dbReference type="EMBL" id="PWE82668.1"/>
    </source>
</evidence>
<reference evidence="2" key="4">
    <citation type="submission" date="2020-02" db="EMBL/GenBank/DDBJ databases">
        <authorList>
            <person name="Littmann E."/>
            <person name="Sorbara M."/>
        </authorList>
    </citation>
    <scope>NUCLEOTIDE SEQUENCE</scope>
    <source>
        <strain evidence="2">MSK.16.45</strain>
    </source>
</reference>
<dbReference type="RefSeq" id="WP_025580548.1">
    <property type="nucleotide sequence ID" value="NZ_QSFB01000033.1"/>
</dbReference>
<dbReference type="Proteomes" id="UP001193756">
    <property type="component" value="Unassembled WGS sequence"/>
</dbReference>